<feature type="domain" description="F-box/LRR-repeat protein 15-like leucin rich repeat" evidence="1">
    <location>
        <begin position="94"/>
        <end position="240"/>
    </location>
</feature>
<evidence type="ECO:0000313" key="3">
    <source>
        <dbReference type="Proteomes" id="UP001633002"/>
    </source>
</evidence>
<gene>
    <name evidence="2" type="ORF">R1sor_009509</name>
</gene>
<dbReference type="Pfam" id="PF13516">
    <property type="entry name" value="LRR_6"/>
    <property type="match status" value="4"/>
</dbReference>
<evidence type="ECO:0000259" key="1">
    <source>
        <dbReference type="Pfam" id="PF25372"/>
    </source>
</evidence>
<accession>A0ABD3HVB4</accession>
<sequence>MCTRKQCFDLLDDYLLSMIFQMVGDPGDRLSLRLVCKRFLTVQISFCDKLQVLRPHILSSVLQRYTELKHLDLSLCHQVQDKDLNVVAGIAGPRLQSLNLSCVSGFTDQGLMCLATRCTALKSLDLSNCLLIGDEEMSTIAGMANLEALKLSNCRGITDDGLVEVAKGCAKLQTLCLKSCSSIADAGVIAVADYCKQLQQLDLSLTEVTGVGFSRVALLKTLKTLTMAGCHHLDNNEISWPLRRSDPFMGWTRMAGEPMSFTSLDVVKLNEACTAIGSELAFPGSRVLRELSLSKCRGVTDEGLYAVIKGCSNLERLDLTCCHAITDKSMWVIARFCKKLRSLNMESCSLVTEQGISLIGLHCPLLEELNLTECNVNDQCLEKVANCKGLKVLKLAICTSITDVGLQYIGASCHDLREIDLYRSTELGDSSIEALASGCPNLSVINISYCSKLTDASLYSLSKLHELTSLDMRSLLKVTCDGVQALSSGCRKLEKVDMKRCLAVMDWGVKALAENCVYLRQICLSYCWMITDDGLLAISSSEHMENMSLLHLEEVSVKALEAALRSGYNLVKVKLSAHLREEFSQETFQVLTDRGCRIKWLVKPSMDHLFVYPSH</sequence>
<reference evidence="2 3" key="1">
    <citation type="submission" date="2024-09" db="EMBL/GenBank/DDBJ databases">
        <title>Chromosome-scale assembly of Riccia sorocarpa.</title>
        <authorList>
            <person name="Paukszto L."/>
        </authorList>
    </citation>
    <scope>NUCLEOTIDE SEQUENCE [LARGE SCALE GENOMIC DNA]</scope>
    <source>
        <strain evidence="2">LP-2024</strain>
        <tissue evidence="2">Aerial parts of the thallus</tissue>
    </source>
</reference>
<dbReference type="Proteomes" id="UP001633002">
    <property type="component" value="Unassembled WGS sequence"/>
</dbReference>
<dbReference type="InterPro" id="IPR006553">
    <property type="entry name" value="Leu-rich_rpt_Cys-con_subtyp"/>
</dbReference>
<dbReference type="InterPro" id="IPR001611">
    <property type="entry name" value="Leu-rich_rpt"/>
</dbReference>
<dbReference type="Pfam" id="PF25372">
    <property type="entry name" value="DUF7885"/>
    <property type="match status" value="2"/>
</dbReference>
<dbReference type="EMBL" id="JBJQOH010000002">
    <property type="protein sequence ID" value="KAL3695433.1"/>
    <property type="molecule type" value="Genomic_DNA"/>
</dbReference>
<keyword evidence="3" id="KW-1185">Reference proteome</keyword>
<dbReference type="SUPFAM" id="SSF52047">
    <property type="entry name" value="RNI-like"/>
    <property type="match status" value="2"/>
</dbReference>
<dbReference type="Gene3D" id="3.80.10.10">
    <property type="entry name" value="Ribonuclease Inhibitor"/>
    <property type="match status" value="4"/>
</dbReference>
<dbReference type="InterPro" id="IPR032675">
    <property type="entry name" value="LRR_dom_sf"/>
</dbReference>
<proteinExistence type="predicted"/>
<dbReference type="AlphaFoldDB" id="A0ABD3HVB4"/>
<feature type="domain" description="F-box/LRR-repeat protein 15-like leucin rich repeat" evidence="1">
    <location>
        <begin position="387"/>
        <end position="512"/>
    </location>
</feature>
<dbReference type="InterPro" id="IPR057207">
    <property type="entry name" value="FBXL15_LRR"/>
</dbReference>
<protein>
    <recommendedName>
        <fullName evidence="1">F-box/LRR-repeat protein 15-like leucin rich repeat domain-containing protein</fullName>
    </recommendedName>
</protein>
<dbReference type="SMART" id="SM00367">
    <property type="entry name" value="LRR_CC"/>
    <property type="match status" value="15"/>
</dbReference>
<organism evidence="2 3">
    <name type="scientific">Riccia sorocarpa</name>
    <dbReference type="NCBI Taxonomy" id="122646"/>
    <lineage>
        <taxon>Eukaryota</taxon>
        <taxon>Viridiplantae</taxon>
        <taxon>Streptophyta</taxon>
        <taxon>Embryophyta</taxon>
        <taxon>Marchantiophyta</taxon>
        <taxon>Marchantiopsida</taxon>
        <taxon>Marchantiidae</taxon>
        <taxon>Marchantiales</taxon>
        <taxon>Ricciaceae</taxon>
        <taxon>Riccia</taxon>
    </lineage>
</organism>
<dbReference type="PANTHER" id="PTHR13318">
    <property type="entry name" value="PARTNER OF PAIRED, ISOFORM B-RELATED"/>
    <property type="match status" value="1"/>
</dbReference>
<name>A0ABD3HVB4_9MARC</name>
<comment type="caution">
    <text evidence="2">The sequence shown here is derived from an EMBL/GenBank/DDBJ whole genome shotgun (WGS) entry which is preliminary data.</text>
</comment>
<evidence type="ECO:0000313" key="2">
    <source>
        <dbReference type="EMBL" id="KAL3695433.1"/>
    </source>
</evidence>